<feature type="region of interest" description="Disordered" evidence="1">
    <location>
        <begin position="134"/>
        <end position="194"/>
    </location>
</feature>
<proteinExistence type="predicted"/>
<accession>A0A1X6PAM9</accession>
<dbReference type="AlphaFoldDB" id="A0A1X6PAM9"/>
<sequence length="194" mass="20993">MSRPPPTQVRRRPTPAPPSKRYASFRPAPTHARLPWPVCLGDQTITQGGSCAAVWRSAWRTPARRRAADGCRQVAGAGVDALDQCCTVHRGRARCRSKAPAARRREVVAAHATGMPPLPTEGARLPPQRERARVGQGQAEQRATVRVQTGAKTPKFRRSTAPSDRRAPTHGRATTAAGVQKIFDSRPMSGSLSI</sequence>
<organism evidence="2 3">
    <name type="scientific">Porphyra umbilicalis</name>
    <name type="common">Purple laver</name>
    <name type="synonym">Red alga</name>
    <dbReference type="NCBI Taxonomy" id="2786"/>
    <lineage>
        <taxon>Eukaryota</taxon>
        <taxon>Rhodophyta</taxon>
        <taxon>Bangiophyceae</taxon>
        <taxon>Bangiales</taxon>
        <taxon>Bangiaceae</taxon>
        <taxon>Porphyra</taxon>
    </lineage>
</organism>
<dbReference type="EMBL" id="KV918824">
    <property type="protein sequence ID" value="OSX77951.1"/>
    <property type="molecule type" value="Genomic_DNA"/>
</dbReference>
<gene>
    <name evidence="2" type="ORF">BU14_0127s0047</name>
</gene>
<evidence type="ECO:0000313" key="2">
    <source>
        <dbReference type="EMBL" id="OSX77951.1"/>
    </source>
</evidence>
<protein>
    <submittedName>
        <fullName evidence="2">Uncharacterized protein</fullName>
    </submittedName>
</protein>
<dbReference type="Proteomes" id="UP000218209">
    <property type="component" value="Unassembled WGS sequence"/>
</dbReference>
<name>A0A1X6PAM9_PORUM</name>
<keyword evidence="3" id="KW-1185">Reference proteome</keyword>
<feature type="region of interest" description="Disordered" evidence="1">
    <location>
        <begin position="1"/>
        <end position="28"/>
    </location>
</feature>
<reference evidence="2 3" key="1">
    <citation type="submission" date="2017-03" db="EMBL/GenBank/DDBJ databases">
        <title>WGS assembly of Porphyra umbilicalis.</title>
        <authorList>
            <person name="Brawley S.H."/>
            <person name="Blouin N.A."/>
            <person name="Ficko-Blean E."/>
            <person name="Wheeler G.L."/>
            <person name="Lohr M."/>
            <person name="Goodson H.V."/>
            <person name="Jenkins J.W."/>
            <person name="Blaby-Haas C.E."/>
            <person name="Helliwell K.E."/>
            <person name="Chan C."/>
            <person name="Marriage T."/>
            <person name="Bhattacharya D."/>
            <person name="Klein A.S."/>
            <person name="Badis Y."/>
            <person name="Brodie J."/>
            <person name="Cao Y."/>
            <person name="Collen J."/>
            <person name="Dittami S.M."/>
            <person name="Gachon C.M."/>
            <person name="Green B.R."/>
            <person name="Karpowicz S."/>
            <person name="Kim J.W."/>
            <person name="Kudahl U."/>
            <person name="Lin S."/>
            <person name="Michel G."/>
            <person name="Mittag M."/>
            <person name="Olson B.J."/>
            <person name="Pangilinan J."/>
            <person name="Peng Y."/>
            <person name="Qiu H."/>
            <person name="Shu S."/>
            <person name="Singer J.T."/>
            <person name="Smith A.G."/>
            <person name="Sprecher B.N."/>
            <person name="Wagner V."/>
            <person name="Wang W."/>
            <person name="Wang Z.-Y."/>
            <person name="Yan J."/>
            <person name="Yarish C."/>
            <person name="Zoeuner-Riek S."/>
            <person name="Zhuang Y."/>
            <person name="Zou Y."/>
            <person name="Lindquist E.A."/>
            <person name="Grimwood J."/>
            <person name="Barry K."/>
            <person name="Rokhsar D.S."/>
            <person name="Schmutz J."/>
            <person name="Stiller J.W."/>
            <person name="Grossman A.R."/>
            <person name="Prochnik S.E."/>
        </authorList>
    </citation>
    <scope>NUCLEOTIDE SEQUENCE [LARGE SCALE GENOMIC DNA]</scope>
    <source>
        <strain evidence="2">4086291</strain>
    </source>
</reference>
<evidence type="ECO:0000313" key="3">
    <source>
        <dbReference type="Proteomes" id="UP000218209"/>
    </source>
</evidence>
<evidence type="ECO:0000256" key="1">
    <source>
        <dbReference type="SAM" id="MobiDB-lite"/>
    </source>
</evidence>
<feature type="compositionally biased region" description="Polar residues" evidence="1">
    <location>
        <begin position="138"/>
        <end position="151"/>
    </location>
</feature>